<evidence type="ECO:0000313" key="2">
    <source>
        <dbReference type="EMBL" id="PYB72163.1"/>
    </source>
</evidence>
<comment type="caution">
    <text evidence="2">The sequence shown here is derived from an EMBL/GenBank/DDBJ whole genome shotgun (WGS) entry which is preliminary data.</text>
</comment>
<gene>
    <name evidence="2" type="ORF">DMX07_26275</name>
</gene>
<dbReference type="InterPro" id="IPR025157">
    <property type="entry name" value="Hemagglutinin_rpt"/>
</dbReference>
<evidence type="ECO:0000313" key="3">
    <source>
        <dbReference type="Proteomes" id="UP000247620"/>
    </source>
</evidence>
<accession>A0A2V4HE54</accession>
<dbReference type="AlphaFoldDB" id="A0A2V4HE54"/>
<feature type="non-terminal residue" evidence="2">
    <location>
        <position position="1"/>
    </location>
</feature>
<feature type="region of interest" description="Disordered" evidence="1">
    <location>
        <begin position="85"/>
        <end position="107"/>
    </location>
</feature>
<evidence type="ECO:0000256" key="1">
    <source>
        <dbReference type="SAM" id="MobiDB-lite"/>
    </source>
</evidence>
<feature type="region of interest" description="Disordered" evidence="1">
    <location>
        <begin position="1"/>
        <end position="27"/>
    </location>
</feature>
<name>A0A2V4HE54_9PSED</name>
<dbReference type="Proteomes" id="UP000247620">
    <property type="component" value="Unassembled WGS sequence"/>
</dbReference>
<dbReference type="InterPro" id="IPR012334">
    <property type="entry name" value="Pectin_lyas_fold"/>
</dbReference>
<dbReference type="RefSeq" id="WP_181427740.1">
    <property type="nucleotide sequence ID" value="NZ_QJRO01000052.1"/>
</dbReference>
<dbReference type="EMBL" id="QJRO01000052">
    <property type="protein sequence ID" value="PYB72163.1"/>
    <property type="molecule type" value="Genomic_DNA"/>
</dbReference>
<reference evidence="2 3" key="1">
    <citation type="submission" date="2018-06" db="EMBL/GenBank/DDBJ databases">
        <title>Pseudomonas diversity within urban Lake Michigan freshwaters.</title>
        <authorList>
            <person name="Batrich M."/>
            <person name="Hatzopoulos T."/>
            <person name="Putonti C."/>
        </authorList>
    </citation>
    <scope>NUCLEOTIDE SEQUENCE [LARGE SCALE GENOMIC DNA]</scope>
    <source>
        <strain evidence="2 3">LBp-160603</strain>
    </source>
</reference>
<feature type="non-terminal residue" evidence="2">
    <location>
        <position position="235"/>
    </location>
</feature>
<evidence type="ECO:0008006" key="4">
    <source>
        <dbReference type="Google" id="ProtNLM"/>
    </source>
</evidence>
<proteinExistence type="predicted"/>
<dbReference type="Gene3D" id="2.160.20.10">
    <property type="entry name" value="Single-stranded right-handed beta-helix, Pectin lyase-like"/>
    <property type="match status" value="1"/>
</dbReference>
<dbReference type="GO" id="GO:0003824">
    <property type="term" value="F:catalytic activity"/>
    <property type="evidence" value="ECO:0007669"/>
    <property type="project" value="UniProtKB-ARBA"/>
</dbReference>
<sequence>DAGRDLIIASQEGVDSHEYQRRRVSGHDTSITQYGSEVKAGGNLTATAGQDLSIVASEIEARRDLALQAGRDVTLAAAANEEHSYAKGKKGKTKYERQEDDVEQQSAEVKAGGDLTIDAGRDLRMVASKASAGDEAYLVAGDKLELLAANDSQYSLYDMNKKGGWGSKKTQRDEVTDVKAVGSEITSGGDLTLESGGDQLYQGAKLASGADLTIDSGGSVTFEAVKDMHQESHEK</sequence>
<protein>
    <recommendedName>
        <fullName evidence="4">Filamentous hemagglutinin</fullName>
    </recommendedName>
</protein>
<organism evidence="2 3">
    <name type="scientific">Pseudomonas soli</name>
    <dbReference type="NCBI Taxonomy" id="1306993"/>
    <lineage>
        <taxon>Bacteria</taxon>
        <taxon>Pseudomonadati</taxon>
        <taxon>Pseudomonadota</taxon>
        <taxon>Gammaproteobacteria</taxon>
        <taxon>Pseudomonadales</taxon>
        <taxon>Pseudomonadaceae</taxon>
        <taxon>Pseudomonas</taxon>
    </lineage>
</organism>
<dbReference type="Pfam" id="PF13332">
    <property type="entry name" value="Fil_haemagg_2"/>
    <property type="match status" value="2"/>
</dbReference>